<comment type="caution">
    <text evidence="1">The sequence shown here is derived from an EMBL/GenBank/DDBJ whole genome shotgun (WGS) entry which is preliminary data.</text>
</comment>
<dbReference type="EMBL" id="PDEQ01000006">
    <property type="protein sequence ID" value="PEN12908.1"/>
    <property type="molecule type" value="Genomic_DNA"/>
</dbReference>
<evidence type="ECO:0000313" key="2">
    <source>
        <dbReference type="Proteomes" id="UP000220102"/>
    </source>
</evidence>
<sequence length="165" mass="18461">MNQEPIDIIIERAARWARTEADRGARTGRALRQDEISIARSAGVSDVTNIRIIETEHVPFPNDPLLARLCRENGLLGDQTLGLTLDHSIYLKPSVQSDLEVLAHECCHVAQVERLGSLSAFVDQYIRQITVHGYRAAPLELEAYRVGRSILADDRDSGQRTDGFR</sequence>
<keyword evidence="2" id="KW-1185">Reference proteome</keyword>
<gene>
    <name evidence="1" type="ORF">CRI94_12965</name>
</gene>
<reference evidence="1 2" key="1">
    <citation type="submission" date="2017-10" db="EMBL/GenBank/DDBJ databases">
        <title>Draft genome of Longibacter Salinarum.</title>
        <authorList>
            <person name="Goh K.M."/>
            <person name="Shamsir M.S."/>
            <person name="Lim S.W."/>
        </authorList>
    </citation>
    <scope>NUCLEOTIDE SEQUENCE [LARGE SCALE GENOMIC DNA]</scope>
    <source>
        <strain evidence="1 2">KCTC 52045</strain>
    </source>
</reference>
<proteinExistence type="predicted"/>
<protein>
    <recommendedName>
        <fullName evidence="3">DUF4157 domain-containing protein</fullName>
    </recommendedName>
</protein>
<dbReference type="RefSeq" id="WP_098076419.1">
    <property type="nucleotide sequence ID" value="NZ_PDEQ01000006.1"/>
</dbReference>
<dbReference type="Proteomes" id="UP000220102">
    <property type="component" value="Unassembled WGS sequence"/>
</dbReference>
<evidence type="ECO:0000313" key="1">
    <source>
        <dbReference type="EMBL" id="PEN12908.1"/>
    </source>
</evidence>
<organism evidence="1 2">
    <name type="scientific">Longibacter salinarum</name>
    <dbReference type="NCBI Taxonomy" id="1850348"/>
    <lineage>
        <taxon>Bacteria</taxon>
        <taxon>Pseudomonadati</taxon>
        <taxon>Rhodothermota</taxon>
        <taxon>Rhodothermia</taxon>
        <taxon>Rhodothermales</taxon>
        <taxon>Salisaetaceae</taxon>
        <taxon>Longibacter</taxon>
    </lineage>
</organism>
<dbReference type="AlphaFoldDB" id="A0A2A8CWZ4"/>
<evidence type="ECO:0008006" key="3">
    <source>
        <dbReference type="Google" id="ProtNLM"/>
    </source>
</evidence>
<dbReference type="OrthoDB" id="196110at2"/>
<accession>A0A2A8CWZ4</accession>
<name>A0A2A8CWZ4_9BACT</name>